<evidence type="ECO:0000313" key="1">
    <source>
        <dbReference type="EMBL" id="MDY3558128.1"/>
    </source>
</evidence>
<dbReference type="EMBL" id="JAXBLV010000013">
    <property type="protein sequence ID" value="MDY3558128.1"/>
    <property type="molecule type" value="Genomic_DNA"/>
</dbReference>
<proteinExistence type="predicted"/>
<name>A0ABU5ET39_9BACT</name>
<protein>
    <submittedName>
        <fullName evidence="1">Uncharacterized protein</fullName>
    </submittedName>
</protein>
<dbReference type="Proteomes" id="UP001272242">
    <property type="component" value="Unassembled WGS sequence"/>
</dbReference>
<gene>
    <name evidence="1" type="ORF">R5W23_000849</name>
</gene>
<evidence type="ECO:0000313" key="2">
    <source>
        <dbReference type="Proteomes" id="UP001272242"/>
    </source>
</evidence>
<keyword evidence="2" id="KW-1185">Reference proteome</keyword>
<organism evidence="1 2">
    <name type="scientific">Gemmata algarum</name>
    <dbReference type="NCBI Taxonomy" id="2975278"/>
    <lineage>
        <taxon>Bacteria</taxon>
        <taxon>Pseudomonadati</taxon>
        <taxon>Planctomycetota</taxon>
        <taxon>Planctomycetia</taxon>
        <taxon>Gemmatales</taxon>
        <taxon>Gemmataceae</taxon>
        <taxon>Gemmata</taxon>
    </lineage>
</organism>
<comment type="caution">
    <text evidence="1">The sequence shown here is derived from an EMBL/GenBank/DDBJ whole genome shotgun (WGS) entry which is preliminary data.</text>
</comment>
<sequence>MRRVLPLLLVFVLGLAIGTLRTRSRPAPAPLPPIDFGAPVAVSRTVPPNAEVLELRPYNVVLDGASHTVGDPPTEADRRWSVTFDGGRLILGAELVRHSR</sequence>
<dbReference type="RefSeq" id="WP_320685097.1">
    <property type="nucleotide sequence ID" value="NZ_JAXBLV010000013.1"/>
</dbReference>
<accession>A0ABU5ET39</accession>
<reference evidence="2" key="1">
    <citation type="journal article" date="2023" name="Mar. Drugs">
        <title>Gemmata algarum, a Novel Planctomycete Isolated from an Algal Mat, Displays Antimicrobial Activity.</title>
        <authorList>
            <person name="Kumar G."/>
            <person name="Kallscheuer N."/>
            <person name="Kashif M."/>
            <person name="Ahamad S."/>
            <person name="Jagadeeshwari U."/>
            <person name="Pannikurungottu S."/>
            <person name="Haufschild T."/>
            <person name="Kabuu M."/>
            <person name="Sasikala C."/>
            <person name="Jogler C."/>
            <person name="Ramana C."/>
        </authorList>
    </citation>
    <scope>NUCLEOTIDE SEQUENCE [LARGE SCALE GENOMIC DNA]</scope>
    <source>
        <strain evidence="2">JC673</strain>
    </source>
</reference>